<dbReference type="InterPro" id="IPR036770">
    <property type="entry name" value="Ankyrin_rpt-contain_sf"/>
</dbReference>
<dbReference type="KEGG" id="bgt:106077607"/>
<evidence type="ECO:0000313" key="5">
    <source>
        <dbReference type="Proteomes" id="UP000076420"/>
    </source>
</evidence>
<dbReference type="AlphaFoldDB" id="A0A2C9M8G1"/>
<dbReference type="PROSITE" id="PS50088">
    <property type="entry name" value="ANK_REPEAT"/>
    <property type="match status" value="3"/>
</dbReference>
<dbReference type="Proteomes" id="UP000076420">
    <property type="component" value="Unassembled WGS sequence"/>
</dbReference>
<dbReference type="GO" id="GO:0031436">
    <property type="term" value="C:BRCA1-BARD1 complex"/>
    <property type="evidence" value="ECO:0007669"/>
    <property type="project" value="TreeGrafter"/>
</dbReference>
<proteinExistence type="predicted"/>
<dbReference type="GO" id="GO:0085020">
    <property type="term" value="P:protein K6-linked ubiquitination"/>
    <property type="evidence" value="ECO:0007669"/>
    <property type="project" value="TreeGrafter"/>
</dbReference>
<reference evidence="4" key="1">
    <citation type="submission" date="2020-05" db="UniProtKB">
        <authorList>
            <consortium name="EnsemblMetazoa"/>
        </authorList>
    </citation>
    <scope>IDENTIFICATION</scope>
    <source>
        <strain evidence="4">BB02</strain>
    </source>
</reference>
<evidence type="ECO:0000256" key="1">
    <source>
        <dbReference type="ARBA" id="ARBA00022737"/>
    </source>
</evidence>
<keyword evidence="1" id="KW-0677">Repeat</keyword>
<protein>
    <submittedName>
        <fullName evidence="4">Uncharacterized protein</fullName>
    </submittedName>
</protein>
<dbReference type="Pfam" id="PF12796">
    <property type="entry name" value="Ank_2"/>
    <property type="match status" value="2"/>
</dbReference>
<organism evidence="4 5">
    <name type="scientific">Biomphalaria glabrata</name>
    <name type="common">Bloodfluke planorb</name>
    <name type="synonym">Freshwater snail</name>
    <dbReference type="NCBI Taxonomy" id="6526"/>
    <lineage>
        <taxon>Eukaryota</taxon>
        <taxon>Metazoa</taxon>
        <taxon>Spiralia</taxon>
        <taxon>Lophotrochozoa</taxon>
        <taxon>Mollusca</taxon>
        <taxon>Gastropoda</taxon>
        <taxon>Heterobranchia</taxon>
        <taxon>Euthyneura</taxon>
        <taxon>Panpulmonata</taxon>
        <taxon>Hygrophila</taxon>
        <taxon>Lymnaeoidea</taxon>
        <taxon>Planorbidae</taxon>
        <taxon>Biomphalaria</taxon>
    </lineage>
</organism>
<gene>
    <name evidence="4" type="primary">106077607</name>
</gene>
<feature type="repeat" description="ANK" evidence="3">
    <location>
        <begin position="7"/>
        <end position="39"/>
    </location>
</feature>
<evidence type="ECO:0000313" key="4">
    <source>
        <dbReference type="EnsemblMetazoa" id="BGLB039744-PA"/>
    </source>
</evidence>
<dbReference type="STRING" id="6526.A0A2C9M8G1"/>
<dbReference type="PANTHER" id="PTHR24171">
    <property type="entry name" value="ANKYRIN REPEAT DOMAIN-CONTAINING PROTEIN 39-RELATED"/>
    <property type="match status" value="1"/>
</dbReference>
<evidence type="ECO:0000256" key="2">
    <source>
        <dbReference type="ARBA" id="ARBA00023043"/>
    </source>
</evidence>
<dbReference type="VEuPathDB" id="VectorBase:BGLB039744"/>
<dbReference type="SUPFAM" id="SSF48403">
    <property type="entry name" value="Ankyrin repeat"/>
    <property type="match status" value="1"/>
</dbReference>
<dbReference type="PROSITE" id="PS50297">
    <property type="entry name" value="ANK_REP_REGION"/>
    <property type="match status" value="3"/>
</dbReference>
<dbReference type="Gene3D" id="1.25.40.20">
    <property type="entry name" value="Ankyrin repeat-containing domain"/>
    <property type="match status" value="2"/>
</dbReference>
<dbReference type="GO" id="GO:0004842">
    <property type="term" value="F:ubiquitin-protein transferase activity"/>
    <property type="evidence" value="ECO:0007669"/>
    <property type="project" value="TreeGrafter"/>
</dbReference>
<dbReference type="GO" id="GO:0070531">
    <property type="term" value="C:BRCA1-A complex"/>
    <property type="evidence" value="ECO:0007669"/>
    <property type="project" value="TreeGrafter"/>
</dbReference>
<dbReference type="Pfam" id="PF00023">
    <property type="entry name" value="Ank"/>
    <property type="match status" value="1"/>
</dbReference>
<feature type="repeat" description="ANK" evidence="3">
    <location>
        <begin position="257"/>
        <end position="289"/>
    </location>
</feature>
<feature type="repeat" description="ANK" evidence="3">
    <location>
        <begin position="73"/>
        <end position="105"/>
    </location>
</feature>
<name>A0A2C9M8G1_BIOGL</name>
<dbReference type="EnsemblMetazoa" id="BGLB039744-RA">
    <property type="protein sequence ID" value="BGLB039744-PA"/>
    <property type="gene ID" value="BGLB039744"/>
</dbReference>
<dbReference type="PANTHER" id="PTHR24171:SF8">
    <property type="entry name" value="BRCA1-ASSOCIATED RING DOMAIN PROTEIN 1"/>
    <property type="match status" value="1"/>
</dbReference>
<keyword evidence="2 3" id="KW-0040">ANK repeat</keyword>
<accession>A0A2C9M8G1</accession>
<evidence type="ECO:0000256" key="3">
    <source>
        <dbReference type="PROSITE-ProRule" id="PRU00023"/>
    </source>
</evidence>
<dbReference type="InterPro" id="IPR002110">
    <property type="entry name" value="Ankyrin_rpt"/>
</dbReference>
<sequence>MNCSDQYGNTPLMACAQRGYYDMSRILITNKADVNKVNNVGDTALLLSITKFGSADMARLLVLGSKVNAKNNEGYTPLMKAVDVGDLEVIHILILNGADVTDSKGGETVMEKANKKGIHLFLNVFTDCKILKQPTLIAAVKYRDLNLIQTVLSYEDGCIDQRNSKGETALEVFIDLILSEKKGLSPEDKRIINLLILKEYNARKISTPNKKNQRRAKKLPLVKAVQLGDVDIVKWMCIAGAQVNDPDITSKSTPLTNKWTPLMIAAKEGFFEIVELLLTKDADIEIKGAEGTALDLAMSHDHLDCAKLLIERKARNGNPEA</sequence>
<dbReference type="VEuPathDB" id="VectorBase:BGLAX_046099"/>
<dbReference type="SMART" id="SM00248">
    <property type="entry name" value="ANK"/>
    <property type="match status" value="6"/>
</dbReference>